<dbReference type="InterPro" id="IPR024732">
    <property type="entry name" value="NAGLU_C"/>
</dbReference>
<dbReference type="Proteomes" id="UP001465755">
    <property type="component" value="Unassembled WGS sequence"/>
</dbReference>
<dbReference type="SUPFAM" id="SSF51445">
    <property type="entry name" value="(Trans)glycosidases"/>
    <property type="match status" value="1"/>
</dbReference>
<dbReference type="InterPro" id="IPR024733">
    <property type="entry name" value="NAGLU_tim-barrel"/>
</dbReference>
<accession>A0AAW1NN69</accession>
<feature type="domain" description="Alpha-N-acetylglucosaminidase C-terminal" evidence="3">
    <location>
        <begin position="415"/>
        <end position="588"/>
    </location>
</feature>
<protein>
    <recommendedName>
        <fullName evidence="6">Alpha-N-acetylglucosaminidase</fullName>
    </recommendedName>
</protein>
<organism evidence="4 5">
    <name type="scientific">Symbiochloris irregularis</name>
    <dbReference type="NCBI Taxonomy" id="706552"/>
    <lineage>
        <taxon>Eukaryota</taxon>
        <taxon>Viridiplantae</taxon>
        <taxon>Chlorophyta</taxon>
        <taxon>core chlorophytes</taxon>
        <taxon>Trebouxiophyceae</taxon>
        <taxon>Trebouxiales</taxon>
        <taxon>Trebouxiaceae</taxon>
        <taxon>Symbiochloris</taxon>
    </lineage>
</organism>
<evidence type="ECO:0008006" key="6">
    <source>
        <dbReference type="Google" id="ProtNLM"/>
    </source>
</evidence>
<dbReference type="AlphaFoldDB" id="A0AAW1NN69"/>
<dbReference type="EMBL" id="JALJOQ010000250">
    <property type="protein sequence ID" value="KAK9787358.1"/>
    <property type="molecule type" value="Genomic_DNA"/>
</dbReference>
<evidence type="ECO:0000259" key="2">
    <source>
        <dbReference type="Pfam" id="PF05089"/>
    </source>
</evidence>
<keyword evidence="1" id="KW-0378">Hydrolase</keyword>
<evidence type="ECO:0000313" key="4">
    <source>
        <dbReference type="EMBL" id="KAK9787358.1"/>
    </source>
</evidence>
<dbReference type="Pfam" id="PF05089">
    <property type="entry name" value="NAGLU"/>
    <property type="match status" value="1"/>
</dbReference>
<dbReference type="SUPFAM" id="SSF52200">
    <property type="entry name" value="Toll/Interleukin receptor TIR domain"/>
    <property type="match status" value="1"/>
</dbReference>
<keyword evidence="5" id="KW-1185">Reference proteome</keyword>
<dbReference type="InterPro" id="IPR027417">
    <property type="entry name" value="P-loop_NTPase"/>
</dbReference>
<proteinExistence type="predicted"/>
<sequence length="753" mass="84800">GCLHIAATSGTELAAGLHYWLKERCSSSVSWHLTGGNQIDPACFSAASLAQREDHQALYRGRSTPYFYYQNVVTVSYSSTWWDWERWEQEIDWMALHGINLPLAFTGQEEIWRRVWRRWNLTEAEIAEHFSGPSFLAWQRMGNLRGWGGPLSDHWMLAQADLQKRILRRMRALDMTPVLPAFAGIVPRALGRVLPKANITRLSNWCNFPDSFCCASLLSPLDPAFLEIGTAFVQELRKEYGWDASGWYSADTFNEMTPPSNDPAYLASISAAVFQGMAKADPTARWLMQAWLFYDESDFWQGPQVQGLISGVPKGRLVLLDLYAELYPQWQRFEGFYGTPWIWCMLHNFGGNTGMYGALQAVASKPADALAASNGLGSSLVGFGMCPEGIEQNPVVYDAMSQWAFRSQPFDIHQWIGQRTRQRYGASTPVQAVQAWQLLADSVYAATDGHIDHVRDIPQSRPGLAYPEGGLYSLKPALWYNPAQVLEAWRLLLTCAPQLHKQETFLYDLVDVTRQALSKHATTMWQNVVRAYRADDSAALVEQGQLLLDLLGDLEVLLSSNRGFMLGSWVKAAEEWATTPLEAAQYRVRWAKWLGLLAEDLQLLRPYNVTTWRMLLAKDRVIAFLDRPDLHTREEPTDQLEAAVRSCQILIIFITEEWMRADWTSDALHWALEQLGIVGPGGIGKTTLACELFDELCAKYGAQKGRAVFLHVGEAARQNNGRLLEKQQELIGKLFPDALPGGAAAPLKSSRRT</sequence>
<dbReference type="InterPro" id="IPR035897">
    <property type="entry name" value="Toll_tir_struct_dom_sf"/>
</dbReference>
<comment type="caution">
    <text evidence="4">The sequence shown here is derived from an EMBL/GenBank/DDBJ whole genome shotgun (WGS) entry which is preliminary data.</text>
</comment>
<feature type="non-terminal residue" evidence="4">
    <location>
        <position position="1"/>
    </location>
</feature>
<dbReference type="PANTHER" id="PTHR12872:SF1">
    <property type="entry name" value="ALPHA-N-ACETYLGLUCOSAMINIDASE"/>
    <property type="match status" value="1"/>
</dbReference>
<dbReference type="InterPro" id="IPR017853">
    <property type="entry name" value="GH"/>
</dbReference>
<dbReference type="Pfam" id="PF12972">
    <property type="entry name" value="NAGLU_C"/>
    <property type="match status" value="1"/>
</dbReference>
<dbReference type="InterPro" id="IPR029018">
    <property type="entry name" value="Hex-like_dom2"/>
</dbReference>
<dbReference type="GO" id="GO:0016787">
    <property type="term" value="F:hydrolase activity"/>
    <property type="evidence" value="ECO:0007669"/>
    <property type="project" value="UniProtKB-KW"/>
</dbReference>
<dbReference type="InterPro" id="IPR007781">
    <property type="entry name" value="NAGLU"/>
</dbReference>
<dbReference type="Gene3D" id="3.30.379.10">
    <property type="entry name" value="Chitobiase/beta-hexosaminidase domain 2-like"/>
    <property type="match status" value="1"/>
</dbReference>
<dbReference type="Gene3D" id="1.20.120.670">
    <property type="entry name" value="N-acetyl-b-d-glucoasminidase"/>
    <property type="match status" value="1"/>
</dbReference>
<evidence type="ECO:0000259" key="3">
    <source>
        <dbReference type="Pfam" id="PF12972"/>
    </source>
</evidence>
<name>A0AAW1NN69_9CHLO</name>
<gene>
    <name evidence="4" type="ORF">WJX73_007278</name>
</gene>
<dbReference type="PANTHER" id="PTHR12872">
    <property type="entry name" value="ALPHA-N-ACETYLGLUCOSAMINIDASE"/>
    <property type="match status" value="1"/>
</dbReference>
<reference evidence="4 5" key="1">
    <citation type="journal article" date="2024" name="Nat. Commun.">
        <title>Phylogenomics reveals the evolutionary origins of lichenization in chlorophyte algae.</title>
        <authorList>
            <person name="Puginier C."/>
            <person name="Libourel C."/>
            <person name="Otte J."/>
            <person name="Skaloud P."/>
            <person name="Haon M."/>
            <person name="Grisel S."/>
            <person name="Petersen M."/>
            <person name="Berrin J.G."/>
            <person name="Delaux P.M."/>
            <person name="Dal Grande F."/>
            <person name="Keller J."/>
        </authorList>
    </citation>
    <scope>NUCLEOTIDE SEQUENCE [LARGE SCALE GENOMIC DNA]</scope>
    <source>
        <strain evidence="4 5">SAG 2036</strain>
    </source>
</reference>
<evidence type="ECO:0000313" key="5">
    <source>
        <dbReference type="Proteomes" id="UP001465755"/>
    </source>
</evidence>
<dbReference type="Gene3D" id="3.20.20.80">
    <property type="entry name" value="Glycosidases"/>
    <property type="match status" value="1"/>
</dbReference>
<dbReference type="SUPFAM" id="SSF52540">
    <property type="entry name" value="P-loop containing nucleoside triphosphate hydrolases"/>
    <property type="match status" value="1"/>
</dbReference>
<evidence type="ECO:0000256" key="1">
    <source>
        <dbReference type="ARBA" id="ARBA00022801"/>
    </source>
</evidence>
<feature type="domain" description="Alpha-N-acetylglucosaminidase tim-barrel" evidence="2">
    <location>
        <begin position="68"/>
        <end position="406"/>
    </location>
</feature>
<dbReference type="Gene3D" id="3.40.50.300">
    <property type="entry name" value="P-loop containing nucleotide triphosphate hydrolases"/>
    <property type="match status" value="1"/>
</dbReference>